<evidence type="ECO:0000256" key="11">
    <source>
        <dbReference type="SAM" id="MobiDB-lite"/>
    </source>
</evidence>
<keyword evidence="4" id="KW-0963">Cytoplasm</keyword>
<keyword evidence="8" id="KW-0653">Protein transport</keyword>
<evidence type="ECO:0000256" key="7">
    <source>
        <dbReference type="ARBA" id="ARBA00022892"/>
    </source>
</evidence>
<evidence type="ECO:0000259" key="12">
    <source>
        <dbReference type="Pfam" id="PF06957"/>
    </source>
</evidence>
<evidence type="ECO:0000256" key="3">
    <source>
        <dbReference type="ARBA" id="ARBA00022448"/>
    </source>
</evidence>
<proteinExistence type="predicted"/>
<dbReference type="Gene3D" id="1.25.40.470">
    <property type="match status" value="1"/>
</dbReference>
<comment type="subcellular location">
    <subcellularLocation>
        <location evidence="2">Cytoplasm</location>
    </subcellularLocation>
    <subcellularLocation>
        <location evidence="1">Golgi apparatus membrane</location>
        <topology evidence="1">Peripheral membrane protein</topology>
        <orientation evidence="1">Cytoplasmic side</orientation>
    </subcellularLocation>
</comment>
<dbReference type="GO" id="GO:0016192">
    <property type="term" value="P:vesicle-mediated transport"/>
    <property type="evidence" value="ECO:0007669"/>
    <property type="project" value="UniProtKB-KW"/>
</dbReference>
<dbReference type="STRING" id="796925.A0A137PCS7"/>
<evidence type="ECO:0000256" key="4">
    <source>
        <dbReference type="ARBA" id="ARBA00022490"/>
    </source>
</evidence>
<organism evidence="14 15">
    <name type="scientific">Conidiobolus coronatus (strain ATCC 28846 / CBS 209.66 / NRRL 28638)</name>
    <name type="common">Delacroixia coronata</name>
    <dbReference type="NCBI Taxonomy" id="796925"/>
    <lineage>
        <taxon>Eukaryota</taxon>
        <taxon>Fungi</taxon>
        <taxon>Fungi incertae sedis</taxon>
        <taxon>Zoopagomycota</taxon>
        <taxon>Entomophthoromycotina</taxon>
        <taxon>Entomophthoromycetes</taxon>
        <taxon>Entomophthorales</taxon>
        <taxon>Ancylistaceae</taxon>
        <taxon>Conidiobolus</taxon>
    </lineage>
</organism>
<reference evidence="14 15" key="1">
    <citation type="journal article" date="2015" name="Genome Biol. Evol.">
        <title>Phylogenomic analyses indicate that early fungi evolved digesting cell walls of algal ancestors of land plants.</title>
        <authorList>
            <person name="Chang Y."/>
            <person name="Wang S."/>
            <person name="Sekimoto S."/>
            <person name="Aerts A.L."/>
            <person name="Choi C."/>
            <person name="Clum A."/>
            <person name="LaButti K.M."/>
            <person name="Lindquist E.A."/>
            <person name="Yee Ngan C."/>
            <person name="Ohm R.A."/>
            <person name="Salamov A.A."/>
            <person name="Grigoriev I.V."/>
            <person name="Spatafora J.W."/>
            <person name="Berbee M.L."/>
        </authorList>
    </citation>
    <scope>NUCLEOTIDE SEQUENCE [LARGE SCALE GENOMIC DNA]</scope>
    <source>
        <strain evidence="14 15">NRRL 28638</strain>
    </source>
</reference>
<feature type="domain" description="Coatomer alpha subunit C-terminal" evidence="12">
    <location>
        <begin position="185"/>
        <end position="589"/>
    </location>
</feature>
<keyword evidence="10" id="KW-0472">Membrane</keyword>
<dbReference type="GO" id="GO:0005198">
    <property type="term" value="F:structural molecule activity"/>
    <property type="evidence" value="ECO:0007669"/>
    <property type="project" value="InterPro"/>
</dbReference>
<keyword evidence="9" id="KW-0333">Golgi apparatus</keyword>
<feature type="domain" description="COPA/B TPR" evidence="13">
    <location>
        <begin position="1"/>
        <end position="134"/>
    </location>
</feature>
<dbReference type="OMA" id="ANPLEIW"/>
<dbReference type="GO" id="GO:0006886">
    <property type="term" value="P:intracellular protein transport"/>
    <property type="evidence" value="ECO:0007669"/>
    <property type="project" value="InterPro"/>
</dbReference>
<dbReference type="GO" id="GO:0030126">
    <property type="term" value="C:COPI vesicle coat"/>
    <property type="evidence" value="ECO:0007669"/>
    <property type="project" value="InterPro"/>
</dbReference>
<evidence type="ECO:0000256" key="10">
    <source>
        <dbReference type="ARBA" id="ARBA00023136"/>
    </source>
</evidence>
<evidence type="ECO:0000256" key="1">
    <source>
        <dbReference type="ARBA" id="ARBA00004255"/>
    </source>
</evidence>
<keyword evidence="3" id="KW-0813">Transport</keyword>
<dbReference type="OrthoDB" id="10261470at2759"/>
<keyword evidence="7" id="KW-0931">ER-Golgi transport</keyword>
<dbReference type="Pfam" id="PF23953">
    <property type="entry name" value="TPR_COPA_B"/>
    <property type="match status" value="1"/>
</dbReference>
<dbReference type="InterPro" id="IPR056176">
    <property type="entry name" value="TPR_COPA_B"/>
</dbReference>
<keyword evidence="6" id="KW-0677">Repeat</keyword>
<name>A0A137PCS7_CONC2</name>
<keyword evidence="15" id="KW-1185">Reference proteome</keyword>
<dbReference type="Pfam" id="PF06957">
    <property type="entry name" value="COPI_C"/>
    <property type="match status" value="1"/>
</dbReference>
<gene>
    <name evidence="14" type="ORF">CONCODRAFT_4379</name>
</gene>
<sequence>GYSEIALHFIKDERTRFELSLECGNVEAALASAKELNDDGCWIKLAAHALDHGNVQVVEVCHQRVKNLDKLTFLYLITGDLEKVKKMQKVADMRGDYGSLYQTSLLIDDATEQIKVLKASGKFVLAYLTAKNHGLDEEAQSIAESCEISPEVLAKLPATSGPLKPSQPISSQPHGNWPLLNVSKSVFDRFFATYEANNAKNTQFDDDEDGEDATGAWGDDDDNNFVDAPTGSGTFYTEDNLYGVEGDEEDGGWGMDPELQIDEDIGRELVSGLQSTGFTMPSSEANPLEIWARNSPLPADHITAGSFETAMQLLNRQIGVVNFAPLKPLFLSLYQSSQSYLVANSSLPSQAFAIRRNPEETNRSQIRPINVHDFQSLLAKLKEGYRLFNANKPIEATEVFSNLLHSIPLLVAESRSDAEEAQQMIQICREYILGLNIDRARRETPTSDPEGLKRALELAAYFTHCQLDPKHSIITINLAMTLNFKNKNFVTASLFSRRLLELGPNPKLSTQAKQIQQVSERTPRDEVSINYDQYNPFVVCAKSLVPIYQGSPSVQCGYCKASYLPEYKDQLCTICELSQIGLNGTGLKLN</sequence>
<evidence type="ECO:0000256" key="5">
    <source>
        <dbReference type="ARBA" id="ARBA00022574"/>
    </source>
</evidence>
<evidence type="ECO:0000256" key="2">
    <source>
        <dbReference type="ARBA" id="ARBA00004496"/>
    </source>
</evidence>
<feature type="compositionally biased region" description="Acidic residues" evidence="11">
    <location>
        <begin position="204"/>
        <end position="224"/>
    </location>
</feature>
<feature type="non-terminal residue" evidence="14">
    <location>
        <position position="1"/>
    </location>
</feature>
<accession>A0A137PCS7</accession>
<evidence type="ECO:0000313" key="14">
    <source>
        <dbReference type="EMBL" id="KXN72772.1"/>
    </source>
</evidence>
<evidence type="ECO:0000313" key="15">
    <source>
        <dbReference type="Proteomes" id="UP000070444"/>
    </source>
</evidence>
<dbReference type="EMBL" id="KQ964447">
    <property type="protein sequence ID" value="KXN72772.1"/>
    <property type="molecule type" value="Genomic_DNA"/>
</dbReference>
<dbReference type="InterPro" id="IPR010714">
    <property type="entry name" value="Coatomer_asu_C"/>
</dbReference>
<protein>
    <submittedName>
        <fullName evidence="14">Copa protein</fullName>
    </submittedName>
</protein>
<dbReference type="Proteomes" id="UP000070444">
    <property type="component" value="Unassembled WGS sequence"/>
</dbReference>
<dbReference type="FunFam" id="1.25.40.470:FF:000002">
    <property type="entry name" value="Coatomer subunit alpha"/>
    <property type="match status" value="1"/>
</dbReference>
<evidence type="ECO:0000256" key="8">
    <source>
        <dbReference type="ARBA" id="ARBA00022927"/>
    </source>
</evidence>
<evidence type="ECO:0000256" key="9">
    <source>
        <dbReference type="ARBA" id="ARBA00023034"/>
    </source>
</evidence>
<dbReference type="GO" id="GO:0000139">
    <property type="term" value="C:Golgi membrane"/>
    <property type="evidence" value="ECO:0007669"/>
    <property type="project" value="UniProtKB-SubCell"/>
</dbReference>
<dbReference type="AlphaFoldDB" id="A0A137PCS7"/>
<evidence type="ECO:0000256" key="6">
    <source>
        <dbReference type="ARBA" id="ARBA00022737"/>
    </source>
</evidence>
<feature type="region of interest" description="Disordered" evidence="11">
    <location>
        <begin position="201"/>
        <end position="225"/>
    </location>
</feature>
<evidence type="ECO:0000259" key="13">
    <source>
        <dbReference type="Pfam" id="PF23953"/>
    </source>
</evidence>
<keyword evidence="5" id="KW-0853">WD repeat</keyword>